<accession>A0A8S2G0B1</accession>
<name>A0A8S2G0B1_9BILA</name>
<organism evidence="1 3">
    <name type="scientific">Didymodactylos carnosus</name>
    <dbReference type="NCBI Taxonomy" id="1234261"/>
    <lineage>
        <taxon>Eukaryota</taxon>
        <taxon>Metazoa</taxon>
        <taxon>Spiralia</taxon>
        <taxon>Gnathifera</taxon>
        <taxon>Rotifera</taxon>
        <taxon>Eurotatoria</taxon>
        <taxon>Bdelloidea</taxon>
        <taxon>Philodinida</taxon>
        <taxon>Philodinidae</taxon>
        <taxon>Didymodactylos</taxon>
    </lineage>
</organism>
<feature type="non-terminal residue" evidence="1">
    <location>
        <position position="36"/>
    </location>
</feature>
<dbReference type="EMBL" id="CAJNOK010049890">
    <property type="protein sequence ID" value="CAF1597994.1"/>
    <property type="molecule type" value="Genomic_DNA"/>
</dbReference>
<dbReference type="Proteomes" id="UP000677228">
    <property type="component" value="Unassembled WGS sequence"/>
</dbReference>
<evidence type="ECO:0000313" key="2">
    <source>
        <dbReference type="EMBL" id="CAF4405067.1"/>
    </source>
</evidence>
<protein>
    <submittedName>
        <fullName evidence="1">Uncharacterized protein</fullName>
    </submittedName>
</protein>
<evidence type="ECO:0000313" key="3">
    <source>
        <dbReference type="Proteomes" id="UP000677228"/>
    </source>
</evidence>
<dbReference type="AlphaFoldDB" id="A0A8S2G0B1"/>
<evidence type="ECO:0000313" key="1">
    <source>
        <dbReference type="EMBL" id="CAF1597994.1"/>
    </source>
</evidence>
<sequence>MHFSNKLIPFADRCLITTNEFRYLPHSYSNRSYILQ</sequence>
<gene>
    <name evidence="1" type="ORF">OVA965_LOCUS41924</name>
    <name evidence="2" type="ORF">TMI583_LOCUS43692</name>
</gene>
<dbReference type="EMBL" id="CAJOBA010073550">
    <property type="protein sequence ID" value="CAF4405067.1"/>
    <property type="molecule type" value="Genomic_DNA"/>
</dbReference>
<comment type="caution">
    <text evidence="1">The sequence shown here is derived from an EMBL/GenBank/DDBJ whole genome shotgun (WGS) entry which is preliminary data.</text>
</comment>
<dbReference type="Proteomes" id="UP000682733">
    <property type="component" value="Unassembled WGS sequence"/>
</dbReference>
<proteinExistence type="predicted"/>
<reference evidence="1" key="1">
    <citation type="submission" date="2021-02" db="EMBL/GenBank/DDBJ databases">
        <authorList>
            <person name="Nowell W R."/>
        </authorList>
    </citation>
    <scope>NUCLEOTIDE SEQUENCE</scope>
</reference>